<proteinExistence type="predicted"/>
<sequence length="211" mass="23503">MHLIAIFNINLHVINNAQKSVLRSCRSDIRATYEDCLDTCRRRQSSDEIFSLLDGLTDVQSLDTAGPLCVFSTVGIDDRYQSGSCEHNKCGKHETCVNPKYQKSDKQCVITECPAPPAIENALLLSNTRAIGTRNRYKCMIGFMGNGSPAIDCLTNGSWTFTDFQRHTEQLIWSNIGMQARLQEAYNNVPIDLGILAVRPFTMLCGGKSVF</sequence>
<reference evidence="4" key="2">
    <citation type="submission" date="2020-11" db="EMBL/GenBank/DDBJ databases">
        <authorList>
            <person name="McCartney M.A."/>
            <person name="Auch B."/>
            <person name="Kono T."/>
            <person name="Mallez S."/>
            <person name="Becker A."/>
            <person name="Gohl D.M."/>
            <person name="Silverstein K.A.T."/>
            <person name="Koren S."/>
            <person name="Bechman K.B."/>
            <person name="Herman A."/>
            <person name="Abrahante J.E."/>
            <person name="Garbe J."/>
        </authorList>
    </citation>
    <scope>NUCLEOTIDE SEQUENCE</scope>
    <source>
        <strain evidence="4">Duluth1</strain>
        <tissue evidence="4">Whole animal</tissue>
    </source>
</reference>
<accession>A0A9D4HZG4</accession>
<feature type="domain" description="Sushi" evidence="3">
    <location>
        <begin position="111"/>
        <end position="169"/>
    </location>
</feature>
<keyword evidence="5" id="KW-1185">Reference proteome</keyword>
<evidence type="ECO:0000313" key="4">
    <source>
        <dbReference type="EMBL" id="KAH3738594.1"/>
    </source>
</evidence>
<reference evidence="4" key="1">
    <citation type="journal article" date="2019" name="bioRxiv">
        <title>The Genome of the Zebra Mussel, Dreissena polymorpha: A Resource for Invasive Species Research.</title>
        <authorList>
            <person name="McCartney M.A."/>
            <person name="Auch B."/>
            <person name="Kono T."/>
            <person name="Mallez S."/>
            <person name="Zhang Y."/>
            <person name="Obille A."/>
            <person name="Becker A."/>
            <person name="Abrahante J.E."/>
            <person name="Garbe J."/>
            <person name="Badalamenti J.P."/>
            <person name="Herman A."/>
            <person name="Mangelson H."/>
            <person name="Liachko I."/>
            <person name="Sullivan S."/>
            <person name="Sone E.D."/>
            <person name="Koren S."/>
            <person name="Silverstein K.A.T."/>
            <person name="Beckman K.B."/>
            <person name="Gohl D.M."/>
        </authorList>
    </citation>
    <scope>NUCLEOTIDE SEQUENCE</scope>
    <source>
        <strain evidence="4">Duluth1</strain>
        <tissue evidence="4">Whole animal</tissue>
    </source>
</reference>
<dbReference type="EMBL" id="JAIWYP010000011">
    <property type="protein sequence ID" value="KAH3738594.1"/>
    <property type="molecule type" value="Genomic_DNA"/>
</dbReference>
<dbReference type="Gene3D" id="2.10.70.10">
    <property type="entry name" value="Complement Module, domain 1"/>
    <property type="match status" value="1"/>
</dbReference>
<evidence type="ECO:0000313" key="5">
    <source>
        <dbReference type="Proteomes" id="UP000828390"/>
    </source>
</evidence>
<comment type="caution">
    <text evidence="2">Lacks conserved residue(s) required for the propagation of feature annotation.</text>
</comment>
<dbReference type="Pfam" id="PF00084">
    <property type="entry name" value="Sushi"/>
    <property type="match status" value="1"/>
</dbReference>
<name>A0A9D4HZG4_DREPO</name>
<keyword evidence="1" id="KW-1015">Disulfide bond</keyword>
<evidence type="ECO:0000256" key="2">
    <source>
        <dbReference type="PROSITE-ProRule" id="PRU00302"/>
    </source>
</evidence>
<dbReference type="SUPFAM" id="SSF57535">
    <property type="entry name" value="Complement control module/SCR domain"/>
    <property type="match status" value="1"/>
</dbReference>
<dbReference type="InterPro" id="IPR035976">
    <property type="entry name" value="Sushi/SCR/CCP_sf"/>
</dbReference>
<evidence type="ECO:0000259" key="3">
    <source>
        <dbReference type="PROSITE" id="PS50923"/>
    </source>
</evidence>
<evidence type="ECO:0000256" key="1">
    <source>
        <dbReference type="ARBA" id="ARBA00023157"/>
    </source>
</evidence>
<keyword evidence="2" id="KW-0768">Sushi</keyword>
<organism evidence="4 5">
    <name type="scientific">Dreissena polymorpha</name>
    <name type="common">Zebra mussel</name>
    <name type="synonym">Mytilus polymorpha</name>
    <dbReference type="NCBI Taxonomy" id="45954"/>
    <lineage>
        <taxon>Eukaryota</taxon>
        <taxon>Metazoa</taxon>
        <taxon>Spiralia</taxon>
        <taxon>Lophotrochozoa</taxon>
        <taxon>Mollusca</taxon>
        <taxon>Bivalvia</taxon>
        <taxon>Autobranchia</taxon>
        <taxon>Heteroconchia</taxon>
        <taxon>Euheterodonta</taxon>
        <taxon>Imparidentia</taxon>
        <taxon>Neoheterodontei</taxon>
        <taxon>Myida</taxon>
        <taxon>Dreissenoidea</taxon>
        <taxon>Dreissenidae</taxon>
        <taxon>Dreissena</taxon>
    </lineage>
</organism>
<dbReference type="CDD" id="cd00033">
    <property type="entry name" value="CCP"/>
    <property type="match status" value="1"/>
</dbReference>
<gene>
    <name evidence="4" type="ORF">DPMN_045232</name>
</gene>
<comment type="caution">
    <text evidence="4">The sequence shown here is derived from an EMBL/GenBank/DDBJ whole genome shotgun (WGS) entry which is preliminary data.</text>
</comment>
<protein>
    <recommendedName>
        <fullName evidence="3">Sushi domain-containing protein</fullName>
    </recommendedName>
</protein>
<dbReference type="Proteomes" id="UP000828390">
    <property type="component" value="Unassembled WGS sequence"/>
</dbReference>
<dbReference type="PROSITE" id="PS50923">
    <property type="entry name" value="SUSHI"/>
    <property type="match status" value="1"/>
</dbReference>
<dbReference type="AlphaFoldDB" id="A0A9D4HZG4"/>
<dbReference type="InterPro" id="IPR000436">
    <property type="entry name" value="Sushi_SCR_CCP_dom"/>
</dbReference>